<feature type="domain" description="YtkA-like" evidence="2">
    <location>
        <begin position="36"/>
        <end position="114"/>
    </location>
</feature>
<sequence length="153" mass="16788">MKRWTTGCLVLMFVIIAGCSSAGSQTGMTDGIPEIIEVQIQSEPEKLNPGEPARIQAKVTQGGEEVTDAKSVIFEVWLSGSDAHEMLEGTHAGNGVYSIDKTFEQDGVYNVIAHVTARDMHNMPRKQFIVGEVTEDEIEQAKDSLYDKSSHMD</sequence>
<accession>A0A7X3CLM2</accession>
<protein>
    <recommendedName>
        <fullName evidence="2">YtkA-like domain-containing protein</fullName>
    </recommendedName>
</protein>
<dbReference type="InterPro" id="IPR032693">
    <property type="entry name" value="YtkA-like_dom"/>
</dbReference>
<dbReference type="EMBL" id="WNZW01000001">
    <property type="protein sequence ID" value="MUG43799.1"/>
    <property type="molecule type" value="Genomic_DNA"/>
</dbReference>
<name>A0A7X3CLM2_9BACL</name>
<evidence type="ECO:0000256" key="1">
    <source>
        <dbReference type="SAM" id="SignalP"/>
    </source>
</evidence>
<evidence type="ECO:0000313" key="4">
    <source>
        <dbReference type="Proteomes" id="UP000447876"/>
    </source>
</evidence>
<dbReference type="PROSITE" id="PS51257">
    <property type="entry name" value="PROKAR_LIPOPROTEIN"/>
    <property type="match status" value="1"/>
</dbReference>
<dbReference type="Pfam" id="PF13115">
    <property type="entry name" value="YtkA"/>
    <property type="match status" value="1"/>
</dbReference>
<comment type="caution">
    <text evidence="3">The sequence shown here is derived from an EMBL/GenBank/DDBJ whole genome shotgun (WGS) entry which is preliminary data.</text>
</comment>
<proteinExistence type="predicted"/>
<dbReference type="RefSeq" id="WP_155609253.1">
    <property type="nucleotide sequence ID" value="NZ_WNZW01000001.1"/>
</dbReference>
<reference evidence="3 4" key="1">
    <citation type="submission" date="2019-11" db="EMBL/GenBank/DDBJ databases">
        <title>Draft genome sequences of five Paenibacillus species of dairy origin.</title>
        <authorList>
            <person name="Olajide A.M."/>
            <person name="Chen S."/>
            <person name="Lapointe G."/>
        </authorList>
    </citation>
    <scope>NUCLEOTIDE SEQUENCE [LARGE SCALE GENOMIC DNA]</scope>
    <source>
        <strain evidence="3 4">12CR55</strain>
    </source>
</reference>
<keyword evidence="1" id="KW-0732">Signal</keyword>
<dbReference type="Proteomes" id="UP000447876">
    <property type="component" value="Unassembled WGS sequence"/>
</dbReference>
<dbReference type="AlphaFoldDB" id="A0A7X3CLM2"/>
<feature type="signal peptide" evidence="1">
    <location>
        <begin position="1"/>
        <end position="22"/>
    </location>
</feature>
<feature type="chain" id="PRO_5031121591" description="YtkA-like domain-containing protein" evidence="1">
    <location>
        <begin position="23"/>
        <end position="153"/>
    </location>
</feature>
<organism evidence="3 4">
    <name type="scientific">Paenibacillus woosongensis</name>
    <dbReference type="NCBI Taxonomy" id="307580"/>
    <lineage>
        <taxon>Bacteria</taxon>
        <taxon>Bacillati</taxon>
        <taxon>Bacillota</taxon>
        <taxon>Bacilli</taxon>
        <taxon>Bacillales</taxon>
        <taxon>Paenibacillaceae</taxon>
        <taxon>Paenibacillus</taxon>
    </lineage>
</organism>
<dbReference type="OrthoDB" id="2679563at2"/>
<evidence type="ECO:0000313" key="3">
    <source>
        <dbReference type="EMBL" id="MUG43799.1"/>
    </source>
</evidence>
<gene>
    <name evidence="3" type="ORF">GNP95_02095</name>
</gene>
<evidence type="ECO:0000259" key="2">
    <source>
        <dbReference type="Pfam" id="PF13115"/>
    </source>
</evidence>